<dbReference type="InParanoid" id="K3WI45"/>
<evidence type="ECO:0000256" key="1">
    <source>
        <dbReference type="ARBA" id="ARBA00022723"/>
    </source>
</evidence>
<dbReference type="Pfam" id="PF00168">
    <property type="entry name" value="C2"/>
    <property type="match status" value="1"/>
</dbReference>
<dbReference type="SUPFAM" id="SSF49562">
    <property type="entry name" value="C2 domain (Calcium/lipid-binding domain, CaLB)"/>
    <property type="match status" value="1"/>
</dbReference>
<dbReference type="PANTHER" id="PTHR45911:SF7">
    <property type="entry name" value="C2 DOMAIN-CONTAINING PROTEIN"/>
    <property type="match status" value="1"/>
</dbReference>
<dbReference type="PROSITE" id="PS50004">
    <property type="entry name" value="C2"/>
    <property type="match status" value="1"/>
</dbReference>
<dbReference type="AlphaFoldDB" id="K3WI45"/>
<dbReference type="InterPro" id="IPR035892">
    <property type="entry name" value="C2_domain_sf"/>
</dbReference>
<accession>K3WI45</accession>
<keyword evidence="5" id="KW-1185">Reference proteome</keyword>
<proteinExistence type="predicted"/>
<dbReference type="InterPro" id="IPR000008">
    <property type="entry name" value="C2_dom"/>
</dbReference>
<keyword evidence="1" id="KW-0479">Metal-binding</keyword>
<keyword evidence="2" id="KW-0106">Calcium</keyword>
<dbReference type="HOGENOM" id="CLU_1108837_0_0_1"/>
<sequence length="241" mass="27269">MPELHVTLIRATDLAAADSGFAGRSSDPYVTLQVGDELVRSSTFKNELNPVWRPAERFEFEVYDVDGQNLHIQVVDHDALSSDDLIGSLSLPVARFLKHANNPVVETFPLILPDELENQRTDSTIELEVCLKVEDEGQKTLHIWENEIWEGGQWVPANNHERRHWSTFDQKVSSNTFEDVAPEVPDGLEGQGWAYSTRKGDEHGWMYASSFTGPWASSKGSSKYARRRLWQNNCRPAIACE</sequence>
<dbReference type="OMA" id="KGDDHGW"/>
<feature type="domain" description="C2" evidence="3">
    <location>
        <begin position="1"/>
        <end position="108"/>
    </location>
</feature>
<dbReference type="GO" id="GO:0046872">
    <property type="term" value="F:metal ion binding"/>
    <property type="evidence" value="ECO:0007669"/>
    <property type="project" value="UniProtKB-KW"/>
</dbReference>
<dbReference type="SMART" id="SM00239">
    <property type="entry name" value="C2"/>
    <property type="match status" value="1"/>
</dbReference>
<dbReference type="Gene3D" id="2.60.40.150">
    <property type="entry name" value="C2 domain"/>
    <property type="match status" value="1"/>
</dbReference>
<dbReference type="PANTHER" id="PTHR45911">
    <property type="entry name" value="C2 DOMAIN-CONTAINING PROTEIN"/>
    <property type="match status" value="1"/>
</dbReference>
<dbReference type="EMBL" id="GL376631">
    <property type="status" value="NOT_ANNOTATED_CDS"/>
    <property type="molecule type" value="Genomic_DNA"/>
</dbReference>
<reference evidence="4" key="3">
    <citation type="submission" date="2015-02" db="UniProtKB">
        <authorList>
            <consortium name="EnsemblProtists"/>
        </authorList>
    </citation>
    <scope>IDENTIFICATION</scope>
    <source>
        <strain evidence="4">DAOM BR144</strain>
    </source>
</reference>
<dbReference type="GO" id="GO:0016020">
    <property type="term" value="C:membrane"/>
    <property type="evidence" value="ECO:0007669"/>
    <property type="project" value="InterPro"/>
</dbReference>
<dbReference type="SMART" id="SM00694">
    <property type="entry name" value="DysFC"/>
    <property type="match status" value="1"/>
</dbReference>
<dbReference type="Proteomes" id="UP000019132">
    <property type="component" value="Unassembled WGS sequence"/>
</dbReference>
<evidence type="ECO:0000313" key="5">
    <source>
        <dbReference type="Proteomes" id="UP000019132"/>
    </source>
</evidence>
<dbReference type="InterPro" id="IPR006614">
    <property type="entry name" value="Peroxin/Ferlin"/>
</dbReference>
<dbReference type="EnsemblProtists" id="PYU1_T004637">
    <property type="protein sequence ID" value="PYU1_T004637"/>
    <property type="gene ID" value="PYU1_G004626"/>
</dbReference>
<evidence type="ECO:0000259" key="3">
    <source>
        <dbReference type="PROSITE" id="PS50004"/>
    </source>
</evidence>
<dbReference type="CDD" id="cd00030">
    <property type="entry name" value="C2"/>
    <property type="match status" value="1"/>
</dbReference>
<organism evidence="4 5">
    <name type="scientific">Globisporangium ultimum (strain ATCC 200006 / CBS 805.95 / DAOM BR144)</name>
    <name type="common">Pythium ultimum</name>
    <dbReference type="NCBI Taxonomy" id="431595"/>
    <lineage>
        <taxon>Eukaryota</taxon>
        <taxon>Sar</taxon>
        <taxon>Stramenopiles</taxon>
        <taxon>Oomycota</taxon>
        <taxon>Peronosporomycetes</taxon>
        <taxon>Pythiales</taxon>
        <taxon>Pythiaceae</taxon>
        <taxon>Globisporangium</taxon>
    </lineage>
</organism>
<evidence type="ECO:0000313" key="4">
    <source>
        <dbReference type="EnsemblProtists" id="PYU1_T004637"/>
    </source>
</evidence>
<evidence type="ECO:0000256" key="2">
    <source>
        <dbReference type="ARBA" id="ARBA00022837"/>
    </source>
</evidence>
<dbReference type="VEuPathDB" id="FungiDB:PYU1_G004626"/>
<reference evidence="5" key="1">
    <citation type="journal article" date="2010" name="Genome Biol.">
        <title>Genome sequence of the necrotrophic plant pathogen Pythium ultimum reveals original pathogenicity mechanisms and effector repertoire.</title>
        <authorList>
            <person name="Levesque C.A."/>
            <person name="Brouwer H."/>
            <person name="Cano L."/>
            <person name="Hamilton J.P."/>
            <person name="Holt C."/>
            <person name="Huitema E."/>
            <person name="Raffaele S."/>
            <person name="Robideau G.P."/>
            <person name="Thines M."/>
            <person name="Win J."/>
            <person name="Zerillo M.M."/>
            <person name="Beakes G.W."/>
            <person name="Boore J.L."/>
            <person name="Busam D."/>
            <person name="Dumas B."/>
            <person name="Ferriera S."/>
            <person name="Fuerstenberg S.I."/>
            <person name="Gachon C.M."/>
            <person name="Gaulin E."/>
            <person name="Govers F."/>
            <person name="Grenville-Briggs L."/>
            <person name="Horner N."/>
            <person name="Hostetler J."/>
            <person name="Jiang R.H."/>
            <person name="Johnson J."/>
            <person name="Krajaejun T."/>
            <person name="Lin H."/>
            <person name="Meijer H.J."/>
            <person name="Moore B."/>
            <person name="Morris P."/>
            <person name="Phuntmart V."/>
            <person name="Puiu D."/>
            <person name="Shetty J."/>
            <person name="Stajich J.E."/>
            <person name="Tripathy S."/>
            <person name="Wawra S."/>
            <person name="van West P."/>
            <person name="Whitty B.R."/>
            <person name="Coutinho P.M."/>
            <person name="Henrissat B."/>
            <person name="Martin F."/>
            <person name="Thomas P.D."/>
            <person name="Tyler B.M."/>
            <person name="De Vries R.P."/>
            <person name="Kamoun S."/>
            <person name="Yandell M."/>
            <person name="Tisserat N."/>
            <person name="Buell C.R."/>
        </authorList>
    </citation>
    <scope>NUCLEOTIDE SEQUENCE</scope>
    <source>
        <strain evidence="5">DAOM:BR144</strain>
    </source>
</reference>
<dbReference type="eggNOG" id="KOG1032">
    <property type="taxonomic scope" value="Eukaryota"/>
</dbReference>
<dbReference type="STRING" id="431595.K3WI45"/>
<name>K3WI45_GLOUD</name>
<protein>
    <recommendedName>
        <fullName evidence="3">C2 domain-containing protein</fullName>
    </recommendedName>
</protein>
<reference evidence="5" key="2">
    <citation type="submission" date="2010-04" db="EMBL/GenBank/DDBJ databases">
        <authorList>
            <person name="Buell R."/>
            <person name="Hamilton J."/>
            <person name="Hostetler J."/>
        </authorList>
    </citation>
    <scope>NUCLEOTIDE SEQUENCE [LARGE SCALE GENOMIC DNA]</scope>
    <source>
        <strain evidence="5">DAOM:BR144</strain>
    </source>
</reference>